<proteinExistence type="predicted"/>
<evidence type="ECO:0000259" key="6">
    <source>
        <dbReference type="PROSITE" id="PS50850"/>
    </source>
</evidence>
<evidence type="ECO:0000313" key="7">
    <source>
        <dbReference type="EMBL" id="CAG5012930.1"/>
    </source>
</evidence>
<feature type="transmembrane region" description="Helical" evidence="5">
    <location>
        <begin position="265"/>
        <end position="286"/>
    </location>
</feature>
<sequence>MKNYRWFIVTMLLIATTINYIDRQVIGLLKPVLEKEFDWTETDFARIVMAFSAAYATGLLLMGRLIDRVGTKWGYAIAVIIWSLAGMMHAVVRSVSGFAAVRMILGIGEAGNFPAAMKAVSEWFPKKEKGLATGILNAGSSVGVVAALLIVPWILSSYGWQEVFWITGFFGFIWLIVWWLVYELPAKHSRVTADELAMIHEGQDLAKQPAPAIKWGALFRMPQTWAVVTGKFLIDPIYWFFLFWLPSYFASTFGLDLKKPSLPLMVIYAATTIGSVGGGYFSSWLIKKGWSVLKARKSALLIFALLEFSIILVQFMTNVWFAVALLSLAVALHQAWATNVFTLASDLFPKESVSSVVGIAGMAGAAGGILFPMLIGSILDQYKAVGNLRGGYDVIFTLCGFIYSAAWLIMNFLTKQSEPK</sequence>
<dbReference type="PROSITE" id="PS50850">
    <property type="entry name" value="MFS"/>
    <property type="match status" value="1"/>
</dbReference>
<dbReference type="Pfam" id="PF07690">
    <property type="entry name" value="MFS_1"/>
    <property type="match status" value="1"/>
</dbReference>
<feature type="transmembrane region" description="Helical" evidence="5">
    <location>
        <begin position="98"/>
        <end position="119"/>
    </location>
</feature>
<feature type="transmembrane region" description="Helical" evidence="5">
    <location>
        <begin position="224"/>
        <end position="245"/>
    </location>
</feature>
<dbReference type="Gene3D" id="1.20.1250.20">
    <property type="entry name" value="MFS general substrate transporter like domains"/>
    <property type="match status" value="2"/>
</dbReference>
<feature type="domain" description="Major facilitator superfamily (MFS) profile" evidence="6">
    <location>
        <begin position="8"/>
        <end position="418"/>
    </location>
</feature>
<feature type="transmembrane region" description="Helical" evidence="5">
    <location>
        <begin position="395"/>
        <end position="414"/>
    </location>
</feature>
<comment type="subcellular location">
    <subcellularLocation>
        <location evidence="1">Membrane</location>
        <topology evidence="1">Multi-pass membrane protein</topology>
    </subcellularLocation>
</comment>
<gene>
    <name evidence="7" type="primary">exuT_5</name>
    <name evidence="7" type="ORF">DYBT9275_05285</name>
</gene>
<feature type="transmembrane region" description="Helical" evidence="5">
    <location>
        <begin position="163"/>
        <end position="182"/>
    </location>
</feature>
<feature type="transmembrane region" description="Helical" evidence="5">
    <location>
        <begin position="298"/>
        <end position="316"/>
    </location>
</feature>
<dbReference type="Proteomes" id="UP000680038">
    <property type="component" value="Unassembled WGS sequence"/>
</dbReference>
<feature type="transmembrane region" description="Helical" evidence="5">
    <location>
        <begin position="356"/>
        <end position="375"/>
    </location>
</feature>
<evidence type="ECO:0000256" key="5">
    <source>
        <dbReference type="SAM" id="Phobius"/>
    </source>
</evidence>
<keyword evidence="3 5" id="KW-1133">Transmembrane helix</keyword>
<evidence type="ECO:0000256" key="1">
    <source>
        <dbReference type="ARBA" id="ARBA00004141"/>
    </source>
</evidence>
<keyword evidence="4 5" id="KW-0472">Membrane</keyword>
<evidence type="ECO:0000256" key="4">
    <source>
        <dbReference type="ARBA" id="ARBA00023136"/>
    </source>
</evidence>
<reference evidence="7" key="1">
    <citation type="submission" date="2021-04" db="EMBL/GenBank/DDBJ databases">
        <authorList>
            <person name="Rodrigo-Torres L."/>
            <person name="Arahal R. D."/>
            <person name="Lucena T."/>
        </authorList>
    </citation>
    <scope>NUCLEOTIDE SEQUENCE</scope>
    <source>
        <strain evidence="7">CECT 9275</strain>
    </source>
</reference>
<dbReference type="InterPro" id="IPR011701">
    <property type="entry name" value="MFS"/>
</dbReference>
<feature type="transmembrane region" description="Helical" evidence="5">
    <location>
        <begin position="131"/>
        <end position="151"/>
    </location>
</feature>
<evidence type="ECO:0000313" key="8">
    <source>
        <dbReference type="Proteomes" id="UP000680038"/>
    </source>
</evidence>
<dbReference type="RefSeq" id="WP_215241504.1">
    <property type="nucleotide sequence ID" value="NZ_CAJRAF010000002.1"/>
</dbReference>
<dbReference type="PANTHER" id="PTHR11662:SF285">
    <property type="entry name" value="HEXURONATE TRANSPORTER"/>
    <property type="match status" value="1"/>
</dbReference>
<dbReference type="AlphaFoldDB" id="A0A916NDT5"/>
<accession>A0A916NDT5</accession>
<protein>
    <submittedName>
        <fullName evidence="7">Hexuronate transporter</fullName>
    </submittedName>
</protein>
<feature type="transmembrane region" description="Helical" evidence="5">
    <location>
        <begin position="322"/>
        <end position="344"/>
    </location>
</feature>
<dbReference type="GO" id="GO:0016020">
    <property type="term" value="C:membrane"/>
    <property type="evidence" value="ECO:0007669"/>
    <property type="project" value="UniProtKB-SubCell"/>
</dbReference>
<dbReference type="InterPro" id="IPR050382">
    <property type="entry name" value="MFS_Na/Anion_cotransporter"/>
</dbReference>
<dbReference type="CDD" id="cd17319">
    <property type="entry name" value="MFS_ExuT_GudP_like"/>
    <property type="match status" value="1"/>
</dbReference>
<feature type="transmembrane region" description="Helical" evidence="5">
    <location>
        <begin position="47"/>
        <end position="66"/>
    </location>
</feature>
<dbReference type="InterPro" id="IPR036259">
    <property type="entry name" value="MFS_trans_sf"/>
</dbReference>
<dbReference type="GO" id="GO:0015134">
    <property type="term" value="F:hexuronate transmembrane transporter activity"/>
    <property type="evidence" value="ECO:0007669"/>
    <property type="project" value="TreeGrafter"/>
</dbReference>
<evidence type="ECO:0000256" key="3">
    <source>
        <dbReference type="ARBA" id="ARBA00022989"/>
    </source>
</evidence>
<organism evidence="7 8">
    <name type="scientific">Dyadobacter helix</name>
    <dbReference type="NCBI Taxonomy" id="2822344"/>
    <lineage>
        <taxon>Bacteria</taxon>
        <taxon>Pseudomonadati</taxon>
        <taxon>Bacteroidota</taxon>
        <taxon>Cytophagia</taxon>
        <taxon>Cytophagales</taxon>
        <taxon>Spirosomataceae</taxon>
        <taxon>Dyadobacter</taxon>
    </lineage>
</organism>
<dbReference type="SUPFAM" id="SSF103473">
    <property type="entry name" value="MFS general substrate transporter"/>
    <property type="match status" value="1"/>
</dbReference>
<dbReference type="EMBL" id="CAJRAF010000002">
    <property type="protein sequence ID" value="CAG5012930.1"/>
    <property type="molecule type" value="Genomic_DNA"/>
</dbReference>
<keyword evidence="2 5" id="KW-0812">Transmembrane</keyword>
<comment type="caution">
    <text evidence="7">The sequence shown here is derived from an EMBL/GenBank/DDBJ whole genome shotgun (WGS) entry which is preliminary data.</text>
</comment>
<keyword evidence="8" id="KW-1185">Reference proteome</keyword>
<dbReference type="InterPro" id="IPR020846">
    <property type="entry name" value="MFS_dom"/>
</dbReference>
<name>A0A916NDT5_9BACT</name>
<evidence type="ECO:0000256" key="2">
    <source>
        <dbReference type="ARBA" id="ARBA00022692"/>
    </source>
</evidence>
<dbReference type="PANTHER" id="PTHR11662">
    <property type="entry name" value="SOLUTE CARRIER FAMILY 17"/>
    <property type="match status" value="1"/>
</dbReference>
<feature type="transmembrane region" description="Helical" evidence="5">
    <location>
        <begin position="73"/>
        <end position="92"/>
    </location>
</feature>